<dbReference type="InterPro" id="IPR050267">
    <property type="entry name" value="Anti-sigma-factor_SerPK"/>
</dbReference>
<accession>A0ABN3QAV7</accession>
<dbReference type="SUPFAM" id="SSF55874">
    <property type="entry name" value="ATPase domain of HSP90 chaperone/DNA topoisomerase II/histidine kinase"/>
    <property type="match status" value="1"/>
</dbReference>
<keyword evidence="1" id="KW-0808">Transferase</keyword>
<evidence type="ECO:0000313" key="3">
    <source>
        <dbReference type="EMBL" id="GAA2621433.1"/>
    </source>
</evidence>
<keyword evidence="4" id="KW-1185">Reference proteome</keyword>
<feature type="domain" description="Histidine kinase/HSP90-like ATPase" evidence="2">
    <location>
        <begin position="26"/>
        <end position="144"/>
    </location>
</feature>
<dbReference type="Pfam" id="PF13581">
    <property type="entry name" value="HATPase_c_2"/>
    <property type="match status" value="1"/>
</dbReference>
<organism evidence="3 4">
    <name type="scientific">Actinomadura fulvescens</name>
    <dbReference type="NCBI Taxonomy" id="46160"/>
    <lineage>
        <taxon>Bacteria</taxon>
        <taxon>Bacillati</taxon>
        <taxon>Actinomycetota</taxon>
        <taxon>Actinomycetes</taxon>
        <taxon>Streptosporangiales</taxon>
        <taxon>Thermomonosporaceae</taxon>
        <taxon>Actinomadura</taxon>
    </lineage>
</organism>
<gene>
    <name evidence="3" type="ORF">GCM10010411_66730</name>
</gene>
<name>A0ABN3QAV7_9ACTN</name>
<dbReference type="RefSeq" id="WP_344546457.1">
    <property type="nucleotide sequence ID" value="NZ_BAAATD010000010.1"/>
</dbReference>
<evidence type="ECO:0000256" key="1">
    <source>
        <dbReference type="ARBA" id="ARBA00022527"/>
    </source>
</evidence>
<reference evidence="3 4" key="1">
    <citation type="journal article" date="2019" name="Int. J. Syst. Evol. Microbiol.">
        <title>The Global Catalogue of Microorganisms (GCM) 10K type strain sequencing project: providing services to taxonomists for standard genome sequencing and annotation.</title>
        <authorList>
            <consortium name="The Broad Institute Genomics Platform"/>
            <consortium name="The Broad Institute Genome Sequencing Center for Infectious Disease"/>
            <person name="Wu L."/>
            <person name="Ma J."/>
        </authorList>
    </citation>
    <scope>NUCLEOTIDE SEQUENCE [LARGE SCALE GENOMIC DNA]</scope>
    <source>
        <strain evidence="3 4">JCM 6833</strain>
    </source>
</reference>
<dbReference type="InterPro" id="IPR003594">
    <property type="entry name" value="HATPase_dom"/>
</dbReference>
<dbReference type="Proteomes" id="UP001501509">
    <property type="component" value="Unassembled WGS sequence"/>
</dbReference>
<dbReference type="EMBL" id="BAAATD010000010">
    <property type="protein sequence ID" value="GAA2621433.1"/>
    <property type="molecule type" value="Genomic_DNA"/>
</dbReference>
<dbReference type="InterPro" id="IPR036890">
    <property type="entry name" value="HATPase_C_sf"/>
</dbReference>
<evidence type="ECO:0000313" key="4">
    <source>
        <dbReference type="Proteomes" id="UP001501509"/>
    </source>
</evidence>
<dbReference type="PANTHER" id="PTHR35526">
    <property type="entry name" value="ANTI-SIGMA-F FACTOR RSBW-RELATED"/>
    <property type="match status" value="1"/>
</dbReference>
<dbReference type="CDD" id="cd16936">
    <property type="entry name" value="HATPase_RsbW-like"/>
    <property type="match status" value="1"/>
</dbReference>
<comment type="caution">
    <text evidence="3">The sequence shown here is derived from an EMBL/GenBank/DDBJ whole genome shotgun (WGS) entry which is preliminary data.</text>
</comment>
<proteinExistence type="predicted"/>
<dbReference type="PANTHER" id="PTHR35526:SF3">
    <property type="entry name" value="ANTI-SIGMA-F FACTOR RSBW"/>
    <property type="match status" value="1"/>
</dbReference>
<protein>
    <recommendedName>
        <fullName evidence="2">Histidine kinase/HSP90-like ATPase domain-containing protein</fullName>
    </recommendedName>
</protein>
<dbReference type="Gene3D" id="3.30.565.10">
    <property type="entry name" value="Histidine kinase-like ATPase, C-terminal domain"/>
    <property type="match status" value="1"/>
</dbReference>
<keyword evidence="1" id="KW-0418">Kinase</keyword>
<keyword evidence="1" id="KW-0723">Serine/threonine-protein kinase</keyword>
<evidence type="ECO:0000259" key="2">
    <source>
        <dbReference type="Pfam" id="PF13581"/>
    </source>
</evidence>
<sequence>MYDASGAGRRGRCRCEELSVLLSVRLPACPAAVEVARHQVRGVLELYEADAVATDDAELLTSELVTNAVVHVGRERPGAELGLSLIRDGGSLLVEVHDPSRELPYVRDEVGELQESGRGLLMVATVAHDHGVHLTEGAGKVVWFELIAWPVLQPT</sequence>